<dbReference type="EMBL" id="JAPFFL010000012">
    <property type="protein sequence ID" value="KAJ6689277.1"/>
    <property type="molecule type" value="Genomic_DNA"/>
</dbReference>
<dbReference type="OrthoDB" id="1894168at2759"/>
<feature type="compositionally biased region" description="Basic and acidic residues" evidence="1">
    <location>
        <begin position="177"/>
        <end position="187"/>
    </location>
</feature>
<feature type="region of interest" description="Disordered" evidence="1">
    <location>
        <begin position="1"/>
        <end position="372"/>
    </location>
</feature>
<feature type="compositionally biased region" description="Basic and acidic residues" evidence="1">
    <location>
        <begin position="265"/>
        <end position="275"/>
    </location>
</feature>
<accession>A0A9Q0PJF1</accession>
<reference evidence="2" key="2">
    <citation type="journal article" date="2023" name="Int. J. Mol. Sci.">
        <title>De Novo Assembly and Annotation of 11 Diverse Shrub Willow (Salix) Genomes Reveals Novel Gene Organization in Sex-Linked Regions.</title>
        <authorList>
            <person name="Hyden B."/>
            <person name="Feng K."/>
            <person name="Yates T.B."/>
            <person name="Jawdy S."/>
            <person name="Cereghino C."/>
            <person name="Smart L.B."/>
            <person name="Muchero W."/>
        </authorList>
    </citation>
    <scope>NUCLEOTIDE SEQUENCE [LARGE SCALE GENOMIC DNA]</scope>
    <source>
        <tissue evidence="2">Shoot tip</tissue>
    </source>
</reference>
<feature type="compositionally biased region" description="Polar residues" evidence="1">
    <location>
        <begin position="85"/>
        <end position="103"/>
    </location>
</feature>
<reference evidence="2" key="1">
    <citation type="submission" date="2022-11" db="EMBL/GenBank/DDBJ databases">
        <authorList>
            <person name="Hyden B.L."/>
            <person name="Feng K."/>
            <person name="Yates T."/>
            <person name="Jawdy S."/>
            <person name="Smart L.B."/>
            <person name="Muchero W."/>
        </authorList>
    </citation>
    <scope>NUCLEOTIDE SEQUENCE</scope>
    <source>
        <tissue evidence="2">Shoot tip</tissue>
    </source>
</reference>
<keyword evidence="3" id="KW-1185">Reference proteome</keyword>
<feature type="compositionally biased region" description="Polar residues" evidence="1">
    <location>
        <begin position="1"/>
        <end position="15"/>
    </location>
</feature>
<feature type="compositionally biased region" description="Polar residues" evidence="1">
    <location>
        <begin position="45"/>
        <end position="59"/>
    </location>
</feature>
<evidence type="ECO:0000313" key="3">
    <source>
        <dbReference type="Proteomes" id="UP001151529"/>
    </source>
</evidence>
<evidence type="ECO:0000313" key="2">
    <source>
        <dbReference type="EMBL" id="KAJ6689277.1"/>
    </source>
</evidence>
<dbReference type="Proteomes" id="UP001151529">
    <property type="component" value="Chromosome 8"/>
</dbReference>
<feature type="compositionally biased region" description="Polar residues" evidence="1">
    <location>
        <begin position="190"/>
        <end position="208"/>
    </location>
</feature>
<dbReference type="AlphaFoldDB" id="A0A9Q0PJF1"/>
<feature type="compositionally biased region" description="Polar residues" evidence="1">
    <location>
        <begin position="141"/>
        <end position="164"/>
    </location>
</feature>
<sequence length="431" mass="44708">MRKGQFSSHIATSRSELMGKGFLNPAASNETRTPGRNTGLDETNGGATKSSFSDSQSSPHVRGALAEVAKAAADKGRKDPEATVRASSRLNPSFSSHIATSRSKLVGKGPFSSHIAPSRSELMGKGPLNPATSNETRKPGRNTSLDETNGGATKSSCSDSQSSPHVRGALAEVAEAAADKGRKDPEATARASTELNASISSHIATSRSELMGKGPLNPAASNETRTPGRNTGLDETNGGATKSSCSDSQSSPGVRGALAEVAEAAADKGRKDPEATVRASSKLNASISSHLANSRSELMGKGPLNPAASNETRTPGRNTGLDETNGGATKSSCSDSQSSPHVRGASAEVAEDTGGKDSDNNDPPLKKMKTDGGIYLDSTCSDTIESAILDLEVLVNRIKWMKDALKFGLPLSNTATPSWKFLEHRGPSRPK</sequence>
<feature type="compositionally biased region" description="Polar residues" evidence="1">
    <location>
        <begin position="307"/>
        <end position="317"/>
    </location>
</feature>
<gene>
    <name evidence="2" type="ORF">OIU85_005659</name>
</gene>
<evidence type="ECO:0000256" key="1">
    <source>
        <dbReference type="SAM" id="MobiDB-lite"/>
    </source>
</evidence>
<feature type="compositionally biased region" description="Polar residues" evidence="1">
    <location>
        <begin position="278"/>
        <end position="296"/>
    </location>
</feature>
<feature type="compositionally biased region" description="Basic and acidic residues" evidence="1">
    <location>
        <begin position="72"/>
        <end position="82"/>
    </location>
</feature>
<feature type="compositionally biased region" description="Polar residues" evidence="1">
    <location>
        <begin position="238"/>
        <end position="252"/>
    </location>
</feature>
<comment type="caution">
    <text evidence="2">The sequence shown here is derived from an EMBL/GenBank/DDBJ whole genome shotgun (WGS) entry which is preliminary data.</text>
</comment>
<feature type="compositionally biased region" description="Basic and acidic residues" evidence="1">
    <location>
        <begin position="353"/>
        <end position="370"/>
    </location>
</feature>
<name>A0A9Q0PJF1_SALVM</name>
<feature type="compositionally biased region" description="Polar residues" evidence="1">
    <location>
        <begin position="326"/>
        <end position="340"/>
    </location>
</feature>
<feature type="compositionally biased region" description="Polar residues" evidence="1">
    <location>
        <begin position="219"/>
        <end position="229"/>
    </location>
</feature>
<feature type="compositionally biased region" description="Polar residues" evidence="1">
    <location>
        <begin position="26"/>
        <end position="36"/>
    </location>
</feature>
<proteinExistence type="predicted"/>
<organism evidence="2 3">
    <name type="scientific">Salix viminalis</name>
    <name type="common">Common osier</name>
    <name type="synonym">Basket willow</name>
    <dbReference type="NCBI Taxonomy" id="40686"/>
    <lineage>
        <taxon>Eukaryota</taxon>
        <taxon>Viridiplantae</taxon>
        <taxon>Streptophyta</taxon>
        <taxon>Embryophyta</taxon>
        <taxon>Tracheophyta</taxon>
        <taxon>Spermatophyta</taxon>
        <taxon>Magnoliopsida</taxon>
        <taxon>eudicotyledons</taxon>
        <taxon>Gunneridae</taxon>
        <taxon>Pentapetalae</taxon>
        <taxon>rosids</taxon>
        <taxon>fabids</taxon>
        <taxon>Malpighiales</taxon>
        <taxon>Salicaceae</taxon>
        <taxon>Saliceae</taxon>
        <taxon>Salix</taxon>
    </lineage>
</organism>
<protein>
    <submittedName>
        <fullName evidence="2">Uncharacterized protein</fullName>
    </submittedName>
</protein>